<evidence type="ECO:0000259" key="8">
    <source>
        <dbReference type="Pfam" id="PF14818"/>
    </source>
</evidence>
<evidence type="ECO:0000256" key="2">
    <source>
        <dbReference type="ARBA" id="ARBA00022553"/>
    </source>
</evidence>
<feature type="coiled-coil region" evidence="5">
    <location>
        <begin position="934"/>
        <end position="968"/>
    </location>
</feature>
<feature type="coiled-coil region" evidence="5">
    <location>
        <begin position="439"/>
        <end position="466"/>
    </location>
</feature>
<feature type="coiled-coil region" evidence="5">
    <location>
        <begin position="494"/>
        <end position="640"/>
    </location>
</feature>
<feature type="compositionally biased region" description="Low complexity" evidence="6">
    <location>
        <begin position="43"/>
        <end position="54"/>
    </location>
</feature>
<feature type="compositionally biased region" description="Low complexity" evidence="6">
    <location>
        <begin position="2188"/>
        <end position="2201"/>
    </location>
</feature>
<feature type="compositionally biased region" description="Polar residues" evidence="6">
    <location>
        <begin position="1555"/>
        <end position="1566"/>
    </location>
</feature>
<sequence length="2233" mass="241224">MNPASGGAADSRSQLDNSNRRQQLQRASSPAGGKDIGSKETPKSSTPSKSIASKQCGGGRGSRGSSPVSTATSKDRQSFSFKGAASVAGAVPVQSDGAEIHTLTRAAAAAGSGRGAAEERSSQSEDSRCTDISCLKGDTTRVVSDQPCSSKSPKLKNNNPRGGGGEGEASGTTTGNKKTSGKSSVGCGPGFWREGCLQSELIQFHLNKSLKKGGGKMKTKTQSPPEPVTETAVPEDLSPEAIVNEPEPVPEPDQLFQEEIEKLEDENDELKTEIEEMRAEMDEMRDTFYEEDACQLQDMHRELERANKNCRILQYRLRKAERKRMRFAQTGEVDGELLRALEQDLKVAKDVSVRLHHELENVEEKRTKTEEENEKLRQKLIEVEVTKQALHNQLEKAKELSLKRRGGRDVQKEKRIPQTPIEEDNEDLKCQLAFIKEEAILMRKKMAKIDKEKDRLEHELQKYRSFYGDVDSPGPKGEAGGPATTRESELKLRLRLVEEEANILGRKIVELEVENRGLKAELEDMRDRDEVAGGSAEHGCSREQGEELRELRQQLQLVEDEAELLRRNLQDAEEDNNKVTGELNKLKYKEGSRHGAGGGGGGGVGAAADRAKVEVLQEELKAARLQINELSGKVMQMQYENRVLLSNMQRYDLASHLGIRASPRESDAESDGGDDASTSSRFPPHRKREGPVGGECDSDEVRNIRCLTPTRSPLHPRGPFLPRSLKDRQQMVDIRLEAERLGRTIDRLIADTGTIMAEARVYMVSNGELYEEEGSTVREHELLYRITAQMKAFRKELQGFIDRLDVPKPEDKEEEEPLSGGENRRILLDLKTVVEEVQLEVKREESKRSELQLQYTKDRCAWELERAQLKCRIAQLEARGGPVVELGLRTQSPEPRESTLHRRDREQQRRLLVDTHTAAMDVRCRLELSEKGWVREKSELLERFNSERKEWESQLGDMQRKIQEMYDEVKVRREVSGEMREPVGEITEEVTLSVSVHSTSTGSSMLSDNSTADPRSSGGGGQSEPANQHGSYPRRHGNDDFAAHRNRVDHRGDRGNPRNYDACVGNQEVDMTELEAILRGVDRDSPSKGGMVDVHHVSHGGPIVGLTHSTEMSSGTWTDKKENNTALNAALNEIARVSEELCSYQDEISRKSGEDKRGRTESVYFPKVDHVTTRERMEDPAFNLKQLVADLRALEEENWLSIRMDPTSGPSHVKDPTSKPPEREREAPPLSPLLIPPPIPPRTTSWYLASPSPELHVPESLSGSGRKCHSPCLLLDRMCISSPSIVRKFEAMLQENEGKVLTEAVFTTCAVPANSHCNVGCCHNRWSCDGNRFGSSRSSTYVPVQKSLSEVNIVSAAGRDLMHDYRPVENPRSPRSPERESHVQPGNKDLAVSHIFLDLTLELPPPGFNPPGFNPPGPNPPGPNPPGPNPPGSNPPGPNPPGPSRNKMLEQATAEFNRTLFQAEMGRGMEDDEAEDSFTSAGVSKRGTPDGTTVCGEVTHGVTRETNFDLPPRHNTEVRQKEVIWDITAQKLSSGIKLSQALAPSDPHPGVTVRTFDSSATTSDLSPQHPEVTFRNMPSNPATRCPEVKHKAGPPNSLSKPTLNRSISGEYKQPAQATHTAPEPEVSASPKRDNKAQGERPHSVKSCPAPQPPTNPRPRQVGQPGCRPTTMQDTPKPDAGGPGLCVPGAGGPGLSVPGAGGPGLSVPGAGGPGLSVPGAGGPGLSVPGAGGPGLRVPGAGGPGLRVPGAGGQDSVCLELGARTLCAWSWGPGLCVPGAGGQDSVCLELGARTLCAWSWGPGLCVPGAGGPGLCVPGAGGQDSVCLELGARTLCAWSWGPGLRVPGAGGQDSVCLELGARTPCAWSWGPGLRVPGAGGQDSVCLELGGRTPCARCLITGAVERILKSYENTAWTQRYQNHTQPTESSPNPNPGRSPSPNPGFSPSPSPNPNPGRSHGHSPNPGFSPSPNPGFSPSPNPGFSPSPNPGPSPSPNSNPGFSPSLSPNPGPSPSPNPGFSPSLSPNPGPSPSPNPGFSPSLSPNPGPSPSPNPGFSPSLSPNPGPSPSPNPGFSPSPNPGPSPSPNPGFSPRQEEELMDLLAEMMDKDYWDHPGPASGQSSYTHSHHSQLTSSHGETRLTSSHGETRLTSSHGETRLTMQECKVSSSSSSVQKNFSRPACPANRRPPSRWASSSSSSTSSSSSSTPINQPSPAPPTNTPHSPTQPITRRRSSSDPPS</sequence>
<gene>
    <name evidence="10" type="primary">LOC106592347</name>
</gene>
<keyword evidence="3 5" id="KW-0175">Coiled coil</keyword>
<feature type="compositionally biased region" description="Pro residues" evidence="6">
    <location>
        <begin position="2002"/>
        <end position="2084"/>
    </location>
</feature>
<feature type="compositionally biased region" description="Pro residues" evidence="6">
    <location>
        <begin position="1928"/>
        <end position="1950"/>
    </location>
</feature>
<dbReference type="Pfam" id="PF14818">
    <property type="entry name" value="SOGA1-2-like_CC"/>
    <property type="match status" value="1"/>
</dbReference>
<keyword evidence="9" id="KW-1185">Reference proteome</keyword>
<feature type="compositionally biased region" description="Polar residues" evidence="6">
    <location>
        <begin position="11"/>
        <end position="28"/>
    </location>
</feature>
<dbReference type="GeneID" id="106592347"/>
<evidence type="ECO:0000256" key="3">
    <source>
        <dbReference type="ARBA" id="ARBA00023054"/>
    </source>
</evidence>
<feature type="compositionally biased region" description="Low complexity" evidence="6">
    <location>
        <begin position="2113"/>
        <end position="2130"/>
    </location>
</feature>
<feature type="region of interest" description="Disordered" evidence="6">
    <location>
        <begin position="1917"/>
        <end position="2233"/>
    </location>
</feature>
<dbReference type="InterPro" id="IPR027882">
    <property type="entry name" value="SOGA1/2-like_CC"/>
</dbReference>
<feature type="compositionally biased region" description="Polar residues" evidence="6">
    <location>
        <begin position="2134"/>
        <end position="2148"/>
    </location>
</feature>
<feature type="region of interest" description="Disordered" evidence="6">
    <location>
        <begin position="104"/>
        <end position="188"/>
    </location>
</feature>
<comment type="subcellular location">
    <subcellularLocation>
        <location evidence="1">Membrane</location>
    </subcellularLocation>
</comment>
<dbReference type="InterPro" id="IPR027881">
    <property type="entry name" value="SOGA_CC"/>
</dbReference>
<feature type="compositionally biased region" description="Basic and acidic residues" evidence="6">
    <location>
        <begin position="1212"/>
        <end position="1227"/>
    </location>
</feature>
<feature type="compositionally biased region" description="Polar residues" evidence="6">
    <location>
        <begin position="1596"/>
        <end position="1607"/>
    </location>
</feature>
<organism evidence="9 10">
    <name type="scientific">Salmo salar</name>
    <name type="common">Atlantic salmon</name>
    <dbReference type="NCBI Taxonomy" id="8030"/>
    <lineage>
        <taxon>Eukaryota</taxon>
        <taxon>Metazoa</taxon>
        <taxon>Chordata</taxon>
        <taxon>Craniata</taxon>
        <taxon>Vertebrata</taxon>
        <taxon>Euteleostomi</taxon>
        <taxon>Actinopterygii</taxon>
        <taxon>Neopterygii</taxon>
        <taxon>Teleostei</taxon>
        <taxon>Protacanthopterygii</taxon>
        <taxon>Salmoniformes</taxon>
        <taxon>Salmonidae</taxon>
        <taxon>Salmoninae</taxon>
        <taxon>Salmo</taxon>
    </lineage>
</organism>
<dbReference type="RefSeq" id="XP_045567567.1">
    <property type="nucleotide sequence ID" value="XM_045711611.1"/>
</dbReference>
<feature type="domain" description="SOGA coiled-coil" evidence="7">
    <location>
        <begin position="424"/>
        <end position="518"/>
    </location>
</feature>
<feature type="region of interest" description="Disordered" evidence="6">
    <location>
        <begin position="466"/>
        <end position="486"/>
    </location>
</feature>
<evidence type="ECO:0000259" key="7">
    <source>
        <dbReference type="Pfam" id="PF11365"/>
    </source>
</evidence>
<feature type="region of interest" description="Disordered" evidence="6">
    <location>
        <begin position="1"/>
        <end position="78"/>
    </location>
</feature>
<name>A0ABM3E920_SALSA</name>
<evidence type="ECO:0000313" key="10">
    <source>
        <dbReference type="RefSeq" id="XP_045567567.1"/>
    </source>
</evidence>
<evidence type="ECO:0000256" key="1">
    <source>
        <dbReference type="ARBA" id="ARBA00004370"/>
    </source>
</evidence>
<dbReference type="Pfam" id="PF11365">
    <property type="entry name" value="SOGA"/>
    <property type="match status" value="2"/>
</dbReference>
<dbReference type="PANTHER" id="PTHR15742:SF2">
    <property type="entry name" value="PROTEIN SOGA3"/>
    <property type="match status" value="1"/>
</dbReference>
<feature type="domain" description="SOGA 1/2-like coiled-coil" evidence="8">
    <location>
        <begin position="920"/>
        <end position="973"/>
    </location>
</feature>
<feature type="region of interest" description="Disordered" evidence="6">
    <location>
        <begin position="1402"/>
        <end position="1447"/>
    </location>
</feature>
<evidence type="ECO:0000256" key="6">
    <source>
        <dbReference type="SAM" id="MobiDB-lite"/>
    </source>
</evidence>
<feature type="compositionally biased region" description="Basic residues" evidence="6">
    <location>
        <begin position="210"/>
        <end position="219"/>
    </location>
</feature>
<feature type="compositionally biased region" description="Low complexity" evidence="6">
    <location>
        <begin position="169"/>
        <end position="186"/>
    </location>
</feature>
<dbReference type="PANTHER" id="PTHR15742">
    <property type="entry name" value="GIRDIN"/>
    <property type="match status" value="1"/>
</dbReference>
<protein>
    <submittedName>
        <fullName evidence="10">LOW QUALITY PROTEIN: uncharacterized protein</fullName>
    </submittedName>
</protein>
<feature type="compositionally biased region" description="Pro residues" evidence="6">
    <location>
        <begin position="1403"/>
        <end position="1443"/>
    </location>
</feature>
<evidence type="ECO:0000256" key="4">
    <source>
        <dbReference type="ARBA" id="ARBA00023136"/>
    </source>
</evidence>
<reference evidence="10" key="1">
    <citation type="submission" date="2025-08" db="UniProtKB">
        <authorList>
            <consortium name="RefSeq"/>
        </authorList>
    </citation>
    <scope>IDENTIFICATION</scope>
</reference>
<dbReference type="InterPro" id="IPR049885">
    <property type="entry name" value="MTCL1-3"/>
</dbReference>
<evidence type="ECO:0000256" key="5">
    <source>
        <dbReference type="SAM" id="Coils"/>
    </source>
</evidence>
<feature type="region of interest" description="Disordered" evidence="6">
    <location>
        <begin position="1469"/>
        <end position="1496"/>
    </location>
</feature>
<feature type="region of interest" description="Disordered" evidence="6">
    <location>
        <begin position="980"/>
        <end position="1040"/>
    </location>
</feature>
<feature type="coiled-coil region" evidence="5">
    <location>
        <begin position="253"/>
        <end position="323"/>
    </location>
</feature>
<feature type="coiled-coil region" evidence="5">
    <location>
        <begin position="352"/>
        <end position="400"/>
    </location>
</feature>
<feature type="region of interest" description="Disordered" evidence="6">
    <location>
        <begin position="1541"/>
        <end position="1745"/>
    </location>
</feature>
<feature type="region of interest" description="Disordered" evidence="6">
    <location>
        <begin position="1362"/>
        <end position="1387"/>
    </location>
</feature>
<dbReference type="Proteomes" id="UP001652741">
    <property type="component" value="Unplaced"/>
</dbReference>
<evidence type="ECO:0000313" key="9">
    <source>
        <dbReference type="Proteomes" id="UP001652741"/>
    </source>
</evidence>
<feature type="region of interest" description="Disordered" evidence="6">
    <location>
        <begin position="1202"/>
        <end position="1236"/>
    </location>
</feature>
<feature type="compositionally biased region" description="Polar residues" evidence="6">
    <location>
        <begin position="141"/>
        <end position="160"/>
    </location>
</feature>
<feature type="compositionally biased region" description="Basic and acidic residues" evidence="6">
    <location>
        <begin position="116"/>
        <end position="129"/>
    </location>
</feature>
<feature type="compositionally biased region" description="Gly residues" evidence="6">
    <location>
        <begin position="1680"/>
        <end position="1745"/>
    </location>
</feature>
<feature type="region of interest" description="Disordered" evidence="6">
    <location>
        <begin position="662"/>
        <end position="698"/>
    </location>
</feature>
<keyword evidence="2" id="KW-0597">Phosphoprotein</keyword>
<feature type="compositionally biased region" description="Low complexity" evidence="6">
    <location>
        <begin position="989"/>
        <end position="1011"/>
    </location>
</feature>
<keyword evidence="4" id="KW-0472">Membrane</keyword>
<feature type="region of interest" description="Disordered" evidence="6">
    <location>
        <begin position="210"/>
        <end position="251"/>
    </location>
</feature>
<feature type="compositionally biased region" description="Pro residues" evidence="6">
    <location>
        <begin position="1962"/>
        <end position="1992"/>
    </location>
</feature>
<accession>A0ABM3E920</accession>
<proteinExistence type="predicted"/>
<feature type="compositionally biased region" description="Basic and acidic residues" evidence="6">
    <location>
        <begin position="1630"/>
        <end position="1642"/>
    </location>
</feature>
<feature type="coiled-coil region" evidence="5">
    <location>
        <begin position="827"/>
        <end position="854"/>
    </location>
</feature>
<feature type="domain" description="SOGA coiled-coil" evidence="7">
    <location>
        <begin position="548"/>
        <end position="644"/>
    </location>
</feature>